<dbReference type="Proteomes" id="UP000562027">
    <property type="component" value="Unassembled WGS sequence"/>
</dbReference>
<feature type="chain" id="PRO_5033008991" evidence="2">
    <location>
        <begin position="24"/>
        <end position="287"/>
    </location>
</feature>
<feature type="region of interest" description="Disordered" evidence="1">
    <location>
        <begin position="27"/>
        <end position="62"/>
    </location>
</feature>
<sequence length="287" mass="28781">MNNGKRIGTTALTAVALAALLSACGGGSSGSNSDNSNPAPAPAPAPAPVPAPAPAPAPAPTPAPVCSGNSWLTPTYDVYSTASATGTATVANYYGSSSTAPTQCIALGSTLQVTTSDSFNQVMNWADPVASNATSVGTMQYNGSLLFTCRSGSYNTNHLALRSDTGAAVFRGSAARLMLGTAFAFSSLECGANGTSMLRGANTVAVAADHSSATVTDTTSSPASVTTFDAAQLDALFSPNGLVTGSGKTLRWVLYVVPVSTGLTKQVIVHTAVQSDGSINVFTFLQP</sequence>
<dbReference type="EMBL" id="JACHLP010000002">
    <property type="protein sequence ID" value="MBB4842482.1"/>
    <property type="molecule type" value="Genomic_DNA"/>
</dbReference>
<proteinExistence type="predicted"/>
<organism evidence="3 4">
    <name type="scientific">Roseateles oligotrophus</name>
    <dbReference type="NCBI Taxonomy" id="1769250"/>
    <lineage>
        <taxon>Bacteria</taxon>
        <taxon>Pseudomonadati</taxon>
        <taxon>Pseudomonadota</taxon>
        <taxon>Betaproteobacteria</taxon>
        <taxon>Burkholderiales</taxon>
        <taxon>Sphaerotilaceae</taxon>
        <taxon>Roseateles</taxon>
    </lineage>
</organism>
<dbReference type="AlphaFoldDB" id="A0A840L715"/>
<dbReference type="PROSITE" id="PS51257">
    <property type="entry name" value="PROKAR_LIPOPROTEIN"/>
    <property type="match status" value="1"/>
</dbReference>
<dbReference type="RefSeq" id="WP_184296829.1">
    <property type="nucleotide sequence ID" value="NZ_JACHLP010000002.1"/>
</dbReference>
<evidence type="ECO:0000313" key="3">
    <source>
        <dbReference type="EMBL" id="MBB4842482.1"/>
    </source>
</evidence>
<gene>
    <name evidence="3" type="ORF">HNP55_000997</name>
</gene>
<evidence type="ECO:0000256" key="2">
    <source>
        <dbReference type="SAM" id="SignalP"/>
    </source>
</evidence>
<comment type="caution">
    <text evidence="3">The sequence shown here is derived from an EMBL/GenBank/DDBJ whole genome shotgun (WGS) entry which is preliminary data.</text>
</comment>
<evidence type="ECO:0000313" key="4">
    <source>
        <dbReference type="Proteomes" id="UP000562027"/>
    </source>
</evidence>
<feature type="signal peptide" evidence="2">
    <location>
        <begin position="1"/>
        <end position="23"/>
    </location>
</feature>
<keyword evidence="4" id="KW-1185">Reference proteome</keyword>
<protein>
    <submittedName>
        <fullName evidence="3">Uncharacterized protein</fullName>
    </submittedName>
</protein>
<feature type="compositionally biased region" description="Pro residues" evidence="1">
    <location>
        <begin position="39"/>
        <end position="62"/>
    </location>
</feature>
<reference evidence="3 4" key="1">
    <citation type="submission" date="2020-08" db="EMBL/GenBank/DDBJ databases">
        <title>Functional genomics of gut bacteria from endangered species of beetles.</title>
        <authorList>
            <person name="Carlos-Shanley C."/>
        </authorList>
    </citation>
    <scope>NUCLEOTIDE SEQUENCE [LARGE SCALE GENOMIC DNA]</scope>
    <source>
        <strain evidence="3 4">S00239</strain>
    </source>
</reference>
<keyword evidence="2" id="KW-0732">Signal</keyword>
<name>A0A840L715_9BURK</name>
<evidence type="ECO:0000256" key="1">
    <source>
        <dbReference type="SAM" id="MobiDB-lite"/>
    </source>
</evidence>
<accession>A0A840L715</accession>